<dbReference type="InterPro" id="IPR006311">
    <property type="entry name" value="TAT_signal"/>
</dbReference>
<dbReference type="SUPFAM" id="SSF56601">
    <property type="entry name" value="beta-lactamase/transpeptidase-like"/>
    <property type="match status" value="1"/>
</dbReference>
<dbReference type="InterPro" id="IPR050789">
    <property type="entry name" value="Diverse_Enzym_Activities"/>
</dbReference>
<keyword evidence="3" id="KW-1185">Reference proteome</keyword>
<reference evidence="2 3" key="1">
    <citation type="submission" date="2018-08" db="EMBL/GenBank/DDBJ databases">
        <title>Altererythrobacter sp.Ery1 and Ery12, the genome sequencing of novel strains in genus Alterythrobacter.</title>
        <authorList>
            <person name="Cheng H."/>
            <person name="Wu Y.-H."/>
            <person name="Fang C."/>
            <person name="Xu X.-W."/>
        </authorList>
    </citation>
    <scope>NUCLEOTIDE SEQUENCE [LARGE SCALE GENOMIC DNA]</scope>
    <source>
        <strain evidence="2 3">Ery1</strain>
    </source>
</reference>
<dbReference type="Pfam" id="PF00144">
    <property type="entry name" value="Beta-lactamase"/>
    <property type="match status" value="1"/>
</dbReference>
<dbReference type="Proteomes" id="UP000285092">
    <property type="component" value="Unassembled WGS sequence"/>
</dbReference>
<organism evidence="2 3">
    <name type="scientific">Pelagerythrobacter aerophilus</name>
    <dbReference type="NCBI Taxonomy" id="2306995"/>
    <lineage>
        <taxon>Bacteria</taxon>
        <taxon>Pseudomonadati</taxon>
        <taxon>Pseudomonadota</taxon>
        <taxon>Alphaproteobacteria</taxon>
        <taxon>Sphingomonadales</taxon>
        <taxon>Erythrobacteraceae</taxon>
        <taxon>Pelagerythrobacter</taxon>
    </lineage>
</organism>
<comment type="caution">
    <text evidence="2">The sequence shown here is derived from an EMBL/GenBank/DDBJ whole genome shotgun (WGS) entry which is preliminary data.</text>
</comment>
<evidence type="ECO:0000313" key="3">
    <source>
        <dbReference type="Proteomes" id="UP000285092"/>
    </source>
</evidence>
<dbReference type="PROSITE" id="PS51318">
    <property type="entry name" value="TAT"/>
    <property type="match status" value="1"/>
</dbReference>
<gene>
    <name evidence="2" type="ORF">D2V04_11170</name>
</gene>
<keyword evidence="2" id="KW-0378">Hydrolase</keyword>
<dbReference type="PANTHER" id="PTHR43283:SF3">
    <property type="entry name" value="BETA-LACTAMASE FAMILY PROTEIN (AFU_ORTHOLOGUE AFUA_5G07500)"/>
    <property type="match status" value="1"/>
</dbReference>
<dbReference type="Gene3D" id="3.40.710.10">
    <property type="entry name" value="DD-peptidase/beta-lactamase superfamily"/>
    <property type="match status" value="1"/>
</dbReference>
<dbReference type="GO" id="GO:0016787">
    <property type="term" value="F:hydrolase activity"/>
    <property type="evidence" value="ECO:0007669"/>
    <property type="project" value="UniProtKB-KW"/>
</dbReference>
<proteinExistence type="predicted"/>
<dbReference type="EMBL" id="QXFK01000018">
    <property type="protein sequence ID" value="RIV76724.1"/>
    <property type="molecule type" value="Genomic_DNA"/>
</dbReference>
<evidence type="ECO:0000313" key="2">
    <source>
        <dbReference type="EMBL" id="RIV76724.1"/>
    </source>
</evidence>
<dbReference type="AlphaFoldDB" id="A0A418NEI5"/>
<dbReference type="PANTHER" id="PTHR43283">
    <property type="entry name" value="BETA-LACTAMASE-RELATED"/>
    <property type="match status" value="1"/>
</dbReference>
<protein>
    <submittedName>
        <fullName evidence="2">Class A beta-lactamase-related serine hydrolase</fullName>
    </submittedName>
</protein>
<sequence length="433" mass="45468">MEGAAMSRRALLRGGALLGAGAALGTLPLGRAALAHAGHWPSVIALAERYVSGRKVANMVATLGWAQREPDVIARGTLAIGQTAPAGIDSLYRIYSMTKPITGMATMLLIEDDKLDLDQPLAEILPAFADMQVQKTYDGSITDLEPAERPITIRHLLTHTAGLGYSIIQKGPIRAAYERAGAIPGQVTKLPLGEMFGRGTPAPSLKVFADNLAKLPLVAQPGTRWSYSVALDLLGRVIEVVSGRPFDAFLKERLFDPLGMTSTWFQVPASEVGRLTTNYGLIDGRPLPLDPARASVYLDPPAFPFGGAGLVSSPRDYDRFLRMLVGYGELDGKRVMSEAAVRLGTSNLLPEGVNTAGTLAAGAGFGAGGRVGLGEQAGTYGWGGAAGTVAFADLKRGLRAGLFTQYMPADALPIQSEFPLAVAADLKAMAAAG</sequence>
<dbReference type="InterPro" id="IPR001466">
    <property type="entry name" value="Beta-lactam-related"/>
</dbReference>
<feature type="domain" description="Beta-lactamase-related" evidence="1">
    <location>
        <begin position="78"/>
        <end position="408"/>
    </location>
</feature>
<dbReference type="InterPro" id="IPR012338">
    <property type="entry name" value="Beta-lactam/transpept-like"/>
</dbReference>
<dbReference type="OrthoDB" id="9808046at2"/>
<accession>A0A418NEI5</accession>
<name>A0A418NEI5_9SPHN</name>
<evidence type="ECO:0000259" key="1">
    <source>
        <dbReference type="Pfam" id="PF00144"/>
    </source>
</evidence>